<reference evidence="2 3" key="2">
    <citation type="submission" date="2024-07" db="EMBL/GenBank/DDBJ databases">
        <authorList>
            <person name="Akdeniz Z."/>
        </authorList>
    </citation>
    <scope>NUCLEOTIDE SEQUENCE [LARGE SCALE GENOMIC DNA]</scope>
</reference>
<keyword evidence="3" id="KW-1185">Reference proteome</keyword>
<accession>A0AA86TYZ4</accession>
<gene>
    <name evidence="1" type="ORF">HINF_LOCUS13323</name>
    <name evidence="2" type="ORF">HINF_LOCUS26519</name>
</gene>
<name>A0AA86TYZ4_9EUKA</name>
<dbReference type="EMBL" id="CAXDID020000081">
    <property type="protein sequence ID" value="CAL6018550.1"/>
    <property type="molecule type" value="Genomic_DNA"/>
</dbReference>
<evidence type="ECO:0000313" key="2">
    <source>
        <dbReference type="EMBL" id="CAL6018550.1"/>
    </source>
</evidence>
<dbReference type="EMBL" id="CATOUU010000347">
    <property type="protein sequence ID" value="CAI9925678.1"/>
    <property type="molecule type" value="Genomic_DNA"/>
</dbReference>
<protein>
    <submittedName>
        <fullName evidence="2">Hypothetical_protein</fullName>
    </submittedName>
</protein>
<organism evidence="1">
    <name type="scientific">Hexamita inflata</name>
    <dbReference type="NCBI Taxonomy" id="28002"/>
    <lineage>
        <taxon>Eukaryota</taxon>
        <taxon>Metamonada</taxon>
        <taxon>Diplomonadida</taxon>
        <taxon>Hexamitidae</taxon>
        <taxon>Hexamitinae</taxon>
        <taxon>Hexamita</taxon>
    </lineage>
</organism>
<evidence type="ECO:0000313" key="3">
    <source>
        <dbReference type="Proteomes" id="UP001642409"/>
    </source>
</evidence>
<dbReference type="Proteomes" id="UP001642409">
    <property type="component" value="Unassembled WGS sequence"/>
</dbReference>
<comment type="caution">
    <text evidence="1">The sequence shown here is derived from an EMBL/GenBank/DDBJ whole genome shotgun (WGS) entry which is preliminary data.</text>
</comment>
<dbReference type="AlphaFoldDB" id="A0AA86TYZ4"/>
<evidence type="ECO:0000313" key="1">
    <source>
        <dbReference type="EMBL" id="CAI9925678.1"/>
    </source>
</evidence>
<sequence length="115" mass="13288">MCHFDLRIFQRLSQKLKGSARSELFGTIFHKRQLLYHLCTHSVLYTLITYVRNPATRLLFQLNGIRQEIQIQIRTCWHHLPIGRTSTVTTQGKLIMGPLSLRCSVYMAAVLPTSC</sequence>
<proteinExistence type="predicted"/>
<reference evidence="1" key="1">
    <citation type="submission" date="2023-06" db="EMBL/GenBank/DDBJ databases">
        <authorList>
            <person name="Kurt Z."/>
        </authorList>
    </citation>
    <scope>NUCLEOTIDE SEQUENCE</scope>
</reference>